<sequence>MCVNYTIGEDLPKKLEVMGLDPVTREQTKEEVLVSYPAKPLMCTGCKTLGHVVGACPLVKRHWVRKDPQKTPVTEVPLVEMQDATVKVNAKTDSIGKESANTDSPVKPQLAEDENEHEWQTVLDIMRWFHDGEHDDMFWNFIMFARNLGVFEA</sequence>
<reference evidence="2" key="1">
    <citation type="submission" date="2023-02" db="EMBL/GenBank/DDBJ databases">
        <title>Genome of toxic invasive species Heracleum sosnowskyi carries increased number of genes despite the absence of recent whole-genome duplications.</title>
        <authorList>
            <person name="Schelkunov M."/>
            <person name="Shtratnikova V."/>
            <person name="Makarenko M."/>
            <person name="Klepikova A."/>
            <person name="Omelchenko D."/>
            <person name="Novikova G."/>
            <person name="Obukhova E."/>
            <person name="Bogdanov V."/>
            <person name="Penin A."/>
            <person name="Logacheva M."/>
        </authorList>
    </citation>
    <scope>NUCLEOTIDE SEQUENCE</scope>
    <source>
        <strain evidence="2">Hsosn_3</strain>
        <tissue evidence="2">Leaf</tissue>
    </source>
</reference>
<evidence type="ECO:0000313" key="2">
    <source>
        <dbReference type="EMBL" id="KAK1360696.1"/>
    </source>
</evidence>
<organism evidence="2 3">
    <name type="scientific">Heracleum sosnowskyi</name>
    <dbReference type="NCBI Taxonomy" id="360622"/>
    <lineage>
        <taxon>Eukaryota</taxon>
        <taxon>Viridiplantae</taxon>
        <taxon>Streptophyta</taxon>
        <taxon>Embryophyta</taxon>
        <taxon>Tracheophyta</taxon>
        <taxon>Spermatophyta</taxon>
        <taxon>Magnoliopsida</taxon>
        <taxon>eudicotyledons</taxon>
        <taxon>Gunneridae</taxon>
        <taxon>Pentapetalae</taxon>
        <taxon>asterids</taxon>
        <taxon>campanulids</taxon>
        <taxon>Apiales</taxon>
        <taxon>Apiaceae</taxon>
        <taxon>Apioideae</taxon>
        <taxon>apioid superclade</taxon>
        <taxon>Tordylieae</taxon>
        <taxon>Tordyliinae</taxon>
        <taxon>Heracleum</taxon>
    </lineage>
</organism>
<reference evidence="2" key="2">
    <citation type="submission" date="2023-05" db="EMBL/GenBank/DDBJ databases">
        <authorList>
            <person name="Schelkunov M.I."/>
        </authorList>
    </citation>
    <scope>NUCLEOTIDE SEQUENCE</scope>
    <source>
        <strain evidence="2">Hsosn_3</strain>
        <tissue evidence="2">Leaf</tissue>
    </source>
</reference>
<evidence type="ECO:0000313" key="3">
    <source>
        <dbReference type="Proteomes" id="UP001237642"/>
    </source>
</evidence>
<dbReference type="AlphaFoldDB" id="A0AAD8H5G3"/>
<feature type="region of interest" description="Disordered" evidence="1">
    <location>
        <begin position="92"/>
        <end position="114"/>
    </location>
</feature>
<name>A0AAD8H5G3_9APIA</name>
<evidence type="ECO:0000256" key="1">
    <source>
        <dbReference type="SAM" id="MobiDB-lite"/>
    </source>
</evidence>
<dbReference type="Proteomes" id="UP001237642">
    <property type="component" value="Unassembled WGS sequence"/>
</dbReference>
<keyword evidence="3" id="KW-1185">Reference proteome</keyword>
<accession>A0AAD8H5G3</accession>
<protein>
    <submittedName>
        <fullName evidence="2">Uncharacterized protein</fullName>
    </submittedName>
</protein>
<proteinExistence type="predicted"/>
<dbReference type="EMBL" id="JAUIZM010000010">
    <property type="protein sequence ID" value="KAK1360696.1"/>
    <property type="molecule type" value="Genomic_DNA"/>
</dbReference>
<comment type="caution">
    <text evidence="2">The sequence shown here is derived from an EMBL/GenBank/DDBJ whole genome shotgun (WGS) entry which is preliminary data.</text>
</comment>
<gene>
    <name evidence="2" type="ORF">POM88_045170</name>
</gene>